<feature type="region of interest" description="Disordered" evidence="7">
    <location>
        <begin position="547"/>
        <end position="622"/>
    </location>
</feature>
<keyword evidence="2" id="KW-0678">Repressor</keyword>
<reference evidence="9" key="1">
    <citation type="submission" date="2022-12" db="EMBL/GenBank/DDBJ databases">
        <title>Genome assemblies of Blomia tropicalis.</title>
        <authorList>
            <person name="Cui Y."/>
        </authorList>
    </citation>
    <scope>NUCLEOTIDE SEQUENCE</scope>
    <source>
        <tissue evidence="9">Adult mites</tissue>
    </source>
</reference>
<dbReference type="GO" id="GO:0005634">
    <property type="term" value="C:nucleus"/>
    <property type="evidence" value="ECO:0007669"/>
    <property type="project" value="UniProtKB-SubCell"/>
</dbReference>
<gene>
    <name evidence="9" type="ORF">RDWZM_007211</name>
</gene>
<organism evidence="9 10">
    <name type="scientific">Blomia tropicalis</name>
    <name type="common">Mite</name>
    <dbReference type="NCBI Taxonomy" id="40697"/>
    <lineage>
        <taxon>Eukaryota</taxon>
        <taxon>Metazoa</taxon>
        <taxon>Ecdysozoa</taxon>
        <taxon>Arthropoda</taxon>
        <taxon>Chelicerata</taxon>
        <taxon>Arachnida</taxon>
        <taxon>Acari</taxon>
        <taxon>Acariformes</taxon>
        <taxon>Sarcoptiformes</taxon>
        <taxon>Astigmata</taxon>
        <taxon>Glycyphagoidea</taxon>
        <taxon>Echimyopodidae</taxon>
        <taxon>Blomia</taxon>
    </lineage>
</organism>
<sequence>MGTNVFNSGTMAAAVAAALGSNTTTTMANGLGAGTFGIGLNRHHHHSSLINGGSMLFHPTPVAAPSSTSTPNSPTAFPFPPPSPLFLPSLSLLQQHQQPSPSSHQTITNNSNNGLPPWMSTIIGKSFASDDNNNELTSTSSSSNSTSPNSPSLKLKYANTNDLDHHHHQHVRNYHVAKNSLFEYDNSKMKECKSSIEASANRSSPTKATIISTDANVKTKDWIESSEPYSSNKSNSSPLNSRTSMSKHPDSKLTDAGHPLYAKSPYLLQSPPSSSSSPTFGIRPSPQASPQGPSFGSHNPHGHYGHYLLPPSLYHHPYYAHHHQQQQQQQPTPFSPTISPFIVPSLPQSASPTISTSLNCHQLPSSAIPSTTTTNNSISSSNIYNEIYSRKSEPIESDNQPTLKGNTVIDLTSSTNNVVDCTKKCISSKNVSNESSLKRKNSTEEETLVECGRTTISTSPTIESGGQTIGSKTTSTTTSSMSRKHRILKPPNINITESDLYQRNTFGTFLQSPLFGMHPSGGSLATNSPYTYLDHIPLSAPPIPQSKFDFSTPVDSFGPPPFRPSSSSKDLSTNHHKKSEMPNSIMKDYKRKSVNSESKVTFQIPNHHSKTNHSENQENRLKLSSNKCNNKLNRSTNNGTSKSCQKLPDYFRRGSTIKLGNGLLKNVEELSTEDFIESASANGKFKVELSEIHSIQERSNRTMARISFMVGQTRVKVSLDSPIEHPFFVFQKGWSSCSPSVTSKRYGLSCNRLVKGDIVVTLANKSPSPTPITGSTKSFCSQSLASSSSSLLSSSSNSSLSSSCSSLSKCPPPAHLAQSSHNKAINLHSNVNENQALNLDTKSNTERFRNRAHESPLSFSSRSMSREVDDDEEIDVERVDDEIRLTNSSTTL</sequence>
<feature type="compositionally biased region" description="Low complexity" evidence="7">
    <location>
        <begin position="225"/>
        <end position="241"/>
    </location>
</feature>
<dbReference type="Pfam" id="PF08517">
    <property type="entry name" value="AXH"/>
    <property type="match status" value="1"/>
</dbReference>
<feature type="compositionally biased region" description="Polar residues" evidence="7">
    <location>
        <begin position="595"/>
        <end position="606"/>
    </location>
</feature>
<feature type="region of interest" description="Disordered" evidence="7">
    <location>
        <begin position="93"/>
        <end position="156"/>
    </location>
</feature>
<feature type="compositionally biased region" description="Basic and acidic residues" evidence="7">
    <location>
        <begin position="843"/>
        <end position="854"/>
    </location>
</feature>
<evidence type="ECO:0000256" key="5">
    <source>
        <dbReference type="ARBA" id="ARBA00023163"/>
    </source>
</evidence>
<keyword evidence="4" id="KW-0238">DNA-binding</keyword>
<feature type="compositionally biased region" description="Low complexity" evidence="7">
    <location>
        <begin position="464"/>
        <end position="481"/>
    </location>
</feature>
<dbReference type="EMBL" id="JAPWDV010000002">
    <property type="protein sequence ID" value="KAJ6221399.1"/>
    <property type="molecule type" value="Genomic_DNA"/>
</dbReference>
<accession>A0A9Q0M9H8</accession>
<dbReference type="Proteomes" id="UP001142055">
    <property type="component" value="Chromosome 2"/>
</dbReference>
<keyword evidence="10" id="KW-1185">Reference proteome</keyword>
<dbReference type="PANTHER" id="PTHR13392">
    <property type="entry name" value="ATAXIN 1"/>
    <property type="match status" value="1"/>
</dbReference>
<feature type="domain" description="AXH" evidence="8">
    <location>
        <begin position="639"/>
        <end position="770"/>
    </location>
</feature>
<dbReference type="InterPro" id="IPR003652">
    <property type="entry name" value="Ataxin_AXH_dom"/>
</dbReference>
<evidence type="ECO:0000256" key="6">
    <source>
        <dbReference type="ARBA" id="ARBA00023242"/>
    </source>
</evidence>
<evidence type="ECO:0000256" key="7">
    <source>
        <dbReference type="SAM" id="MobiDB-lite"/>
    </source>
</evidence>
<feature type="region of interest" description="Disordered" evidence="7">
    <location>
        <begin position="224"/>
        <end position="307"/>
    </location>
</feature>
<protein>
    <recommendedName>
        <fullName evidence="8">AXH domain-containing protein</fullName>
    </recommendedName>
</protein>
<evidence type="ECO:0000313" key="10">
    <source>
        <dbReference type="Proteomes" id="UP001142055"/>
    </source>
</evidence>
<keyword evidence="5" id="KW-0804">Transcription</keyword>
<dbReference type="GO" id="GO:0003723">
    <property type="term" value="F:RNA binding"/>
    <property type="evidence" value="ECO:0007669"/>
    <property type="project" value="InterPro"/>
</dbReference>
<feature type="compositionally biased region" description="Polar residues" evidence="7">
    <location>
        <begin position="286"/>
        <end position="297"/>
    </location>
</feature>
<evidence type="ECO:0000256" key="1">
    <source>
        <dbReference type="ARBA" id="ARBA00004123"/>
    </source>
</evidence>
<evidence type="ECO:0000256" key="4">
    <source>
        <dbReference type="ARBA" id="ARBA00023125"/>
    </source>
</evidence>
<dbReference type="PANTHER" id="PTHR13392:SF13">
    <property type="entry name" value="AXH DOMAIN-CONTAINING PROTEIN"/>
    <property type="match status" value="1"/>
</dbReference>
<feature type="compositionally biased region" description="Low complexity" evidence="7">
    <location>
        <begin position="129"/>
        <end position="153"/>
    </location>
</feature>
<feature type="region of interest" description="Disordered" evidence="7">
    <location>
        <begin position="432"/>
        <end position="483"/>
    </location>
</feature>
<keyword evidence="6" id="KW-0539">Nucleus</keyword>
<dbReference type="GO" id="GO:0006355">
    <property type="term" value="P:regulation of DNA-templated transcription"/>
    <property type="evidence" value="ECO:0007669"/>
    <property type="project" value="InterPro"/>
</dbReference>
<dbReference type="GO" id="GO:0003677">
    <property type="term" value="F:DNA binding"/>
    <property type="evidence" value="ECO:0007669"/>
    <property type="project" value="UniProtKB-KW"/>
</dbReference>
<proteinExistence type="predicted"/>
<dbReference type="SMART" id="SM00536">
    <property type="entry name" value="AXH"/>
    <property type="match status" value="1"/>
</dbReference>
<dbReference type="AlphaFoldDB" id="A0A9Q0M9H8"/>
<evidence type="ECO:0000313" key="9">
    <source>
        <dbReference type="EMBL" id="KAJ6221399.1"/>
    </source>
</evidence>
<keyword evidence="3" id="KW-0805">Transcription regulation</keyword>
<feature type="compositionally biased region" description="Low complexity" evidence="7">
    <location>
        <begin position="93"/>
        <end position="106"/>
    </location>
</feature>
<dbReference type="InterPro" id="IPR036096">
    <property type="entry name" value="Ataxin_AXH_dom_sf"/>
</dbReference>
<evidence type="ECO:0000256" key="2">
    <source>
        <dbReference type="ARBA" id="ARBA00022491"/>
    </source>
</evidence>
<evidence type="ECO:0000256" key="3">
    <source>
        <dbReference type="ARBA" id="ARBA00023015"/>
    </source>
</evidence>
<name>A0A9Q0M9H8_BLOTA</name>
<feature type="compositionally biased region" description="Polar residues" evidence="7">
    <location>
        <begin position="832"/>
        <end position="842"/>
    </location>
</feature>
<dbReference type="InterPro" id="IPR043404">
    <property type="entry name" value="ATAXIN1-like"/>
</dbReference>
<evidence type="ECO:0000259" key="8">
    <source>
        <dbReference type="PROSITE" id="PS51148"/>
    </source>
</evidence>
<dbReference type="SUPFAM" id="SSF102031">
    <property type="entry name" value="AXH domain"/>
    <property type="match status" value="1"/>
</dbReference>
<comment type="caution">
    <text evidence="9">The sequence shown here is derived from an EMBL/GenBank/DDBJ whole genome shotgun (WGS) entry which is preliminary data.</text>
</comment>
<feature type="region of interest" description="Disordered" evidence="7">
    <location>
        <begin position="832"/>
        <end position="873"/>
    </location>
</feature>
<dbReference type="PROSITE" id="PS51148">
    <property type="entry name" value="AXH"/>
    <property type="match status" value="1"/>
</dbReference>
<feature type="region of interest" description="Disordered" evidence="7">
    <location>
        <begin position="320"/>
        <end position="346"/>
    </location>
</feature>
<comment type="subcellular location">
    <subcellularLocation>
        <location evidence="1">Nucleus</location>
    </subcellularLocation>
</comment>
<feature type="compositionally biased region" description="Basic and acidic residues" evidence="7">
    <location>
        <begin position="612"/>
        <end position="621"/>
    </location>
</feature>